<reference evidence="2 3" key="1">
    <citation type="journal article" date="2015" name="Antonie Van Leeuwenhoek">
        <title>Tamlana nanhaiensis sp. nov., isolated from surface seawater collected from the South China Sea.</title>
        <authorList>
            <person name="Liu X."/>
            <person name="Lai Q."/>
            <person name="Du Y."/>
            <person name="Li G."/>
            <person name="Sun F."/>
            <person name="Shao Z."/>
        </authorList>
    </citation>
    <scope>NUCLEOTIDE SEQUENCE [LARGE SCALE GENOMIC DNA]</scope>
    <source>
        <strain evidence="2 3">FHC16</strain>
    </source>
</reference>
<feature type="domain" description="PD-(D/E)XK endonuclease-like" evidence="1">
    <location>
        <begin position="647"/>
        <end position="918"/>
    </location>
</feature>
<evidence type="ECO:0000313" key="3">
    <source>
        <dbReference type="Proteomes" id="UP000032361"/>
    </source>
</evidence>
<dbReference type="Gene3D" id="3.90.320.10">
    <property type="match status" value="1"/>
</dbReference>
<sequence>MTTFIFDVLSDLQKQAIDISNTTFILPSKRAGLFLKHQIPKVVGKTIFSPEIISIEEFVGNLSGLKTITNTELLFNFYTTYCELTPEKQRDSFETFSKWAQILLQDFNEVDRYLIPQERIFNYLGAIKEIESDHWSIDENKTDFIKNYISFWNKLYLYYQNYTQLLIKNNIGYQGLIYREAVNNFETYLQENPNKQHVFLGFNALNTAEETLIQQLLQLNQAKIYWDTEETFINVKNHDAGLFINQHKKNWKYFRDNPFNWIQNNYTQSKNISLYAVPKNIGQAKYVGNILETLQKDNTNLENTAVVLGDENLLIPVLNALPESLKELNITMGFPLKSIPLASLFENLFHLHKNTTSDFYYKEVIKILSHQFIKPLFYADDKDYASKIIETIDGNNIIFLNKERLIEITDSKFNHLINLLFSNWQNNPTNALNNCTALIHLIKNHLNTNKTDNTLGLEYLFRFNELFNELTRLNTNYSHIKDISALYSVYKELLSSNTLDFQGEPLQGLQVMGMLESRVLDFETVIITSVNEGVLPSGKTNNSFIPFDVRIENKLPTYKEKDAVYTYHFYHLLHRAKNVYILYNTEQDVLTGGERSRLITQLELENIHGLKHQVVAPYVPVIPKNITVIKKNEALLNEIFKVAEAGFSPSSLTNYMRNPIDFYYQKILKIKEHNDVEETVAANTLGTVVHNTLEDFYKPLINQFLSVEIIQNLKKNIDERVTFHFKNEYKEGDISKGKNLIIYEIAKRYVSNFLDLELNALKTGDNIKIIAIEADNKVEINIPELKKPIKLTGKVDRVDECNGILRIIDYKTGKVEQNQVEIVNWDDLNTDYKKYSKSFQVLCYAYMMTKTQPLKFPIEAGIISFKNLSAGFLKFATKPSPGSRKKDSLITEDTLKAFSIQLKNLILEICNPEVDFTEKEV</sequence>
<dbReference type="InterPro" id="IPR011604">
    <property type="entry name" value="PDDEXK-like_dom_sf"/>
</dbReference>
<dbReference type="InterPro" id="IPR027417">
    <property type="entry name" value="P-loop_NTPase"/>
</dbReference>
<dbReference type="OrthoDB" id="9762792at2"/>
<dbReference type="Gene3D" id="1.10.486.10">
    <property type="entry name" value="PCRA, domain 4"/>
    <property type="match status" value="1"/>
</dbReference>
<gene>
    <name evidence="2" type="ORF">PK35_04355</name>
</gene>
<dbReference type="Pfam" id="PF12705">
    <property type="entry name" value="PDDEXK_1"/>
    <property type="match status" value="1"/>
</dbReference>
<dbReference type="InterPro" id="IPR038726">
    <property type="entry name" value="PDDEXK_AddAB-type"/>
</dbReference>
<dbReference type="InterPro" id="IPR011335">
    <property type="entry name" value="Restrct_endonuc-II-like"/>
</dbReference>
<accession>A0A0D7W4L2</accession>
<comment type="caution">
    <text evidence="2">The sequence shown here is derived from an EMBL/GenBank/DDBJ whole genome shotgun (WGS) entry which is preliminary data.</text>
</comment>
<dbReference type="STRING" id="1382798.PK35_04355"/>
<dbReference type="PATRIC" id="fig|1382798.3.peg.2047"/>
<dbReference type="EMBL" id="JTDV01000002">
    <property type="protein sequence ID" value="KJD33974.1"/>
    <property type="molecule type" value="Genomic_DNA"/>
</dbReference>
<dbReference type="SUPFAM" id="SSF52980">
    <property type="entry name" value="Restriction endonuclease-like"/>
    <property type="match status" value="1"/>
</dbReference>
<name>A0A0D7W4L2_9FLAO</name>
<dbReference type="SUPFAM" id="SSF52540">
    <property type="entry name" value="P-loop containing nucleoside triphosphate hydrolases"/>
    <property type="match status" value="1"/>
</dbReference>
<organism evidence="2 3">
    <name type="scientific">Neotamlana nanhaiensis</name>
    <dbReference type="NCBI Taxonomy" id="1382798"/>
    <lineage>
        <taxon>Bacteria</taxon>
        <taxon>Pseudomonadati</taxon>
        <taxon>Bacteroidota</taxon>
        <taxon>Flavobacteriia</taxon>
        <taxon>Flavobacteriales</taxon>
        <taxon>Flavobacteriaceae</taxon>
        <taxon>Neotamlana</taxon>
    </lineage>
</organism>
<dbReference type="RefSeq" id="WP_044625465.1">
    <property type="nucleotide sequence ID" value="NZ_JTDV01000002.1"/>
</dbReference>
<evidence type="ECO:0000259" key="1">
    <source>
        <dbReference type="Pfam" id="PF12705"/>
    </source>
</evidence>
<dbReference type="AlphaFoldDB" id="A0A0D7W4L2"/>
<proteinExistence type="predicted"/>
<dbReference type="Gene3D" id="3.40.50.300">
    <property type="entry name" value="P-loop containing nucleotide triphosphate hydrolases"/>
    <property type="match status" value="1"/>
</dbReference>
<keyword evidence="3" id="KW-1185">Reference proteome</keyword>
<protein>
    <recommendedName>
        <fullName evidence="1">PD-(D/E)XK endonuclease-like domain-containing protein</fullName>
    </recommendedName>
</protein>
<evidence type="ECO:0000313" key="2">
    <source>
        <dbReference type="EMBL" id="KJD33974.1"/>
    </source>
</evidence>
<dbReference type="Proteomes" id="UP000032361">
    <property type="component" value="Unassembled WGS sequence"/>
</dbReference>